<evidence type="ECO:0000313" key="2">
    <source>
        <dbReference type="Proteomes" id="UP000735302"/>
    </source>
</evidence>
<proteinExistence type="predicted"/>
<sequence>MRRINPLTALPRVSLGVKWRPCVPMPRTSLGLFRHRFFTIKWDDTGLGMTFTLLQWFPLVYKCVRSENFAKLFIHLNFIRPFDREKTELSGMAAQQRFRPCLSTSETLLEVLNDADSNDEDLYDGDETEEEDLGLDLDLDQLAVPRILRDYRTDDEPGRPPISPIIM</sequence>
<keyword evidence="2" id="KW-1185">Reference proteome</keyword>
<protein>
    <submittedName>
        <fullName evidence="1">Uncharacterized protein</fullName>
    </submittedName>
</protein>
<evidence type="ECO:0000313" key="1">
    <source>
        <dbReference type="EMBL" id="GFN92713.1"/>
    </source>
</evidence>
<dbReference type="EMBL" id="BLXT01002292">
    <property type="protein sequence ID" value="GFN92713.1"/>
    <property type="molecule type" value="Genomic_DNA"/>
</dbReference>
<organism evidence="1 2">
    <name type="scientific">Plakobranchus ocellatus</name>
    <dbReference type="NCBI Taxonomy" id="259542"/>
    <lineage>
        <taxon>Eukaryota</taxon>
        <taxon>Metazoa</taxon>
        <taxon>Spiralia</taxon>
        <taxon>Lophotrochozoa</taxon>
        <taxon>Mollusca</taxon>
        <taxon>Gastropoda</taxon>
        <taxon>Heterobranchia</taxon>
        <taxon>Euthyneura</taxon>
        <taxon>Panpulmonata</taxon>
        <taxon>Sacoglossa</taxon>
        <taxon>Placobranchoidea</taxon>
        <taxon>Plakobranchidae</taxon>
        <taxon>Plakobranchus</taxon>
    </lineage>
</organism>
<reference evidence="1 2" key="1">
    <citation type="journal article" date="2021" name="Elife">
        <title>Chloroplast acquisition without the gene transfer in kleptoplastic sea slugs, Plakobranchus ocellatus.</title>
        <authorList>
            <person name="Maeda T."/>
            <person name="Takahashi S."/>
            <person name="Yoshida T."/>
            <person name="Shimamura S."/>
            <person name="Takaki Y."/>
            <person name="Nagai Y."/>
            <person name="Toyoda A."/>
            <person name="Suzuki Y."/>
            <person name="Arimoto A."/>
            <person name="Ishii H."/>
            <person name="Satoh N."/>
            <person name="Nishiyama T."/>
            <person name="Hasebe M."/>
            <person name="Maruyama T."/>
            <person name="Minagawa J."/>
            <person name="Obokata J."/>
            <person name="Shigenobu S."/>
        </authorList>
    </citation>
    <scope>NUCLEOTIDE SEQUENCE [LARGE SCALE GENOMIC DNA]</scope>
</reference>
<dbReference type="AlphaFoldDB" id="A0AAV3ZBJ4"/>
<dbReference type="Proteomes" id="UP000735302">
    <property type="component" value="Unassembled WGS sequence"/>
</dbReference>
<comment type="caution">
    <text evidence="1">The sequence shown here is derived from an EMBL/GenBank/DDBJ whole genome shotgun (WGS) entry which is preliminary data.</text>
</comment>
<gene>
    <name evidence="1" type="ORF">PoB_001921900</name>
</gene>
<name>A0AAV3ZBJ4_9GAST</name>
<accession>A0AAV3ZBJ4</accession>